<dbReference type="PANTHER" id="PTHR33798">
    <property type="entry name" value="FLAVOPROTEIN OXYGENASE"/>
    <property type="match status" value="1"/>
</dbReference>
<evidence type="ECO:0000313" key="7">
    <source>
        <dbReference type="Proteomes" id="UP000032067"/>
    </source>
</evidence>
<evidence type="ECO:0000256" key="1">
    <source>
        <dbReference type="ARBA" id="ARBA00001917"/>
    </source>
</evidence>
<dbReference type="SUPFAM" id="SSF50475">
    <property type="entry name" value="FMN-binding split barrel"/>
    <property type="match status" value="1"/>
</dbReference>
<dbReference type="GO" id="GO:0016646">
    <property type="term" value="F:oxidoreductase activity, acting on the CH-NH group of donors, NAD or NADP as acceptor"/>
    <property type="evidence" value="ECO:0007669"/>
    <property type="project" value="UniProtKB-ARBA"/>
</dbReference>
<dbReference type="AlphaFoldDB" id="A0A0D0MSK6"/>
<feature type="domain" description="Flavin reductase like" evidence="5">
    <location>
        <begin position="12"/>
        <end position="167"/>
    </location>
</feature>
<comment type="cofactor">
    <cofactor evidence="1">
        <name>FMN</name>
        <dbReference type="ChEBI" id="CHEBI:58210"/>
    </cofactor>
</comment>
<organism evidence="6 7">
    <name type="scientific">Variovorax paradoxus</name>
    <dbReference type="NCBI Taxonomy" id="34073"/>
    <lineage>
        <taxon>Bacteria</taxon>
        <taxon>Pseudomonadati</taxon>
        <taxon>Pseudomonadota</taxon>
        <taxon>Betaproteobacteria</taxon>
        <taxon>Burkholderiales</taxon>
        <taxon>Comamonadaceae</taxon>
        <taxon>Variovorax</taxon>
    </lineage>
</organism>
<dbReference type="Proteomes" id="UP000032067">
    <property type="component" value="Unassembled WGS sequence"/>
</dbReference>
<comment type="caution">
    <text evidence="6">The sequence shown here is derived from an EMBL/GenBank/DDBJ whole genome shotgun (WGS) entry which is preliminary data.</text>
</comment>
<dbReference type="InterPro" id="IPR012349">
    <property type="entry name" value="Split_barrel_FMN-bd"/>
</dbReference>
<keyword evidence="3" id="KW-0288">FMN</keyword>
<name>A0A0D0MSK6_VARPD</name>
<protein>
    <submittedName>
        <fullName evidence="6">Flavin reductase</fullName>
    </submittedName>
</protein>
<accession>A0A0D0MSK6</accession>
<dbReference type="Pfam" id="PF01613">
    <property type="entry name" value="Flavin_Reduct"/>
    <property type="match status" value="1"/>
</dbReference>
<reference evidence="6 7" key="1">
    <citation type="submission" date="2014-12" db="EMBL/GenBank/DDBJ databases">
        <title>16Stimator: statistical estimation of ribosomal gene copy numbers from draft genome assemblies.</title>
        <authorList>
            <person name="Perisin M.A."/>
            <person name="Vetter M."/>
            <person name="Gilbert J.A."/>
            <person name="Bergelson J."/>
        </authorList>
    </citation>
    <scope>NUCLEOTIDE SEQUENCE [LARGE SCALE GENOMIC DNA]</scope>
    <source>
        <strain evidence="6 7">MEDvA23</strain>
    </source>
</reference>
<dbReference type="Gene3D" id="2.30.110.10">
    <property type="entry name" value="Electron Transport, Fmn-binding Protein, Chain A"/>
    <property type="match status" value="1"/>
</dbReference>
<evidence type="ECO:0000256" key="2">
    <source>
        <dbReference type="ARBA" id="ARBA00022630"/>
    </source>
</evidence>
<gene>
    <name evidence="6" type="ORF">RT97_06135</name>
</gene>
<comment type="similarity">
    <text evidence="4">Belongs to the flavoredoxin family.</text>
</comment>
<dbReference type="EMBL" id="JXQQ01000010">
    <property type="protein sequence ID" value="KIQ35481.1"/>
    <property type="molecule type" value="Genomic_DNA"/>
</dbReference>
<evidence type="ECO:0000256" key="3">
    <source>
        <dbReference type="ARBA" id="ARBA00022643"/>
    </source>
</evidence>
<dbReference type="PANTHER" id="PTHR33798:SF5">
    <property type="entry name" value="FLAVIN REDUCTASE LIKE DOMAIN-CONTAINING PROTEIN"/>
    <property type="match status" value="1"/>
</dbReference>
<dbReference type="InterPro" id="IPR002563">
    <property type="entry name" value="Flavin_Rdtase-like_dom"/>
</dbReference>
<evidence type="ECO:0000313" key="6">
    <source>
        <dbReference type="EMBL" id="KIQ35481.1"/>
    </source>
</evidence>
<proteinExistence type="inferred from homology"/>
<dbReference type="SMART" id="SM00903">
    <property type="entry name" value="Flavin_Reduct"/>
    <property type="match status" value="1"/>
</dbReference>
<keyword evidence="2" id="KW-0285">Flavoprotein</keyword>
<evidence type="ECO:0000256" key="4">
    <source>
        <dbReference type="ARBA" id="ARBA00038054"/>
    </source>
</evidence>
<dbReference type="GO" id="GO:0010181">
    <property type="term" value="F:FMN binding"/>
    <property type="evidence" value="ECO:0007669"/>
    <property type="project" value="InterPro"/>
</dbReference>
<sequence>MTDAEVYKVMTGIVVPRPIAWVTSRSRQGNANLAPFSSFTFVSHSPPMLAIGVDTKPDGAGLKDTARNILDTREFVVHIADYSLLSPLHASAEEYPAEISEIDALGLRSVASSQVETPRLLDAPIAVECRLNRCIELGQGPTRLMIGDVLCFHVQDSLLSAGKIDTALLNPICRLAGPNYATVGQILQR</sequence>
<evidence type="ECO:0000259" key="5">
    <source>
        <dbReference type="SMART" id="SM00903"/>
    </source>
</evidence>